<dbReference type="InterPro" id="IPR003812">
    <property type="entry name" value="Fido"/>
</dbReference>
<proteinExistence type="predicted"/>
<comment type="caution">
    <text evidence="2">The sequence shown here is derived from an EMBL/GenBank/DDBJ whole genome shotgun (WGS) entry which is preliminary data.</text>
</comment>
<dbReference type="RefSeq" id="WP_216375696.1">
    <property type="nucleotide sequence ID" value="NZ_JAGRYT010000003.1"/>
</dbReference>
<gene>
    <name evidence="2" type="ORF">KC222_10600</name>
</gene>
<feature type="domain" description="Fido" evidence="1">
    <location>
        <begin position="1478"/>
        <end position="1594"/>
    </location>
</feature>
<evidence type="ECO:0000313" key="3">
    <source>
        <dbReference type="Proteomes" id="UP000686327"/>
    </source>
</evidence>
<name>A0ABS6DGX6_9ENTR</name>
<dbReference type="Proteomes" id="UP000686327">
    <property type="component" value="Unassembled WGS sequence"/>
</dbReference>
<evidence type="ECO:0000313" key="2">
    <source>
        <dbReference type="EMBL" id="MBU4682466.1"/>
    </source>
</evidence>
<keyword evidence="3" id="KW-1185">Reference proteome</keyword>
<sequence>MLAQYATKPLVVHSTAPPSEPEQHEALPCVEGILPSGAVPHLNASDILFTMANNILQRVIEQLFVEAIPLPPLRAFKVCREELLDICKGNGTLQRKLEEIESLLGRLGKLLGNNKGVMSNESDKLKTWLDAVRPWIKRVSQRWATLEQIQNQPSLLGKTLELVSVIQELLAEPQFNQGRFDVISQSLDTLRRLLSQVLLWQQLPPRAGLVDYLGLVMSTPQLTQQLDVSLLQLGQALTQTLIADPYPAGDPLSKRLYWISQALTRPEIDVLLRAQLVSLLGGSAQADLLLGVFRFTSRLCDFPANSGPGEQALWLLRATPHDGPEWPWLRQFQAALGVDSELLSLLNRILTFDHSAENWALLMRDAGKAAAPGIGLWAAGRWLPTHVVQTLETFYRETPADESWTSLFQRMATGFITVAKPYLMEQLMRDPLCAATVQYAEALQNHNSWEQTLQWFITQAQGENSSLLSAYGHYLNARLACQIFNAFNSQYPEETEDRLRLLARQLKDCQLVRYYPQFEKLIDLLPLLPALREIGRTLGGQPDAGSWIEWGNQWLNSLSNSDNNSVRELRERLSHQVETWLADAIIAACDSLVQQPWGLLPVSEAASIAQPGTHGSRQEYSWAPLAGGVCLEAAGLAAIGYALWKVRQDEIASSDFAALWQQKAPLLLGIAAMSVGSVFLYSGTSKTQSSSEDIRQLQGLISELEVDDLYFVFNSPQFAVTEQNNTRHRVARSSPDEEEDEEEGLMFEIEEVLHNQIMSRDVRTEYQRIFDMAKRESDVLETPPGKGRDIRQLLKTIELLDAFVSNAKNNWGMNTLYPPGETMLHDLQALADRQTNVFRKAIVQRFRQSFINTADTPGAVFQGDESFNIELAFQTQTEHVLKHLASLYHPILNPVSYIDDYICKGITAFEKNSGFQMNLRPDSKVRVHYYPIVPADPNLHIQAPVEVTRYFTLVDIVTGHYLYESKKMSDPIGREYKIRSMQHQALIDDLTAENLQSRMKDELQAYRNTPNNAIGMKSFYHKMIILRCLDYLSRPHQVPIYQQAVKEFLEGKITARTVSFHDTVLNGVFLIPAGPSGGVMFCVDEDIFIHLGSYAHRYWEKSSKVEMLTVFPQTSAFEDWVLRKIPARQSLEQGNNESAFKYQTDILLIAGAYSGPQYINKIIGYPFTFSECGNRDELVNNLYDGLMARLNSDIDTLVFSYPEQITDQLLEIASKIISMSALAISVIVPGTGSALARLSLFLTSLTMDALYIGTRVLQAQLTDRPELADSFRDDAIIAGVLGSLDLVTGGIPVVRQTVKRTFLMNNVNQSIQICRSARAASRRVIPRILSEMNWSRLDDNHKVNVLLTTLRDTTSARRLAQLTNRDVVRQSIRNNLLLDFEGLQKKRLAWGTYTAEKASAQRRLNSDLIRLINTNNHLHHLFENPPGLLRQMWFGTPLDVATDWIASNSRSAKTVAQITELKKRIKSALMQHHSADLLDIGTIESLHNAVYQPVDGHPFRAFRSSSDPVFMGSDIARSGFLKILLELERKNVAAQMNLADSLYAAVVRYHPFGDGNGRTARAIYALARLQKGERPFMALSKQAEDILSPPGALG</sequence>
<organism evidence="2 3">
    <name type="scientific">Cedecea davisae</name>
    <dbReference type="NCBI Taxonomy" id="158484"/>
    <lineage>
        <taxon>Bacteria</taxon>
        <taxon>Pseudomonadati</taxon>
        <taxon>Pseudomonadota</taxon>
        <taxon>Gammaproteobacteria</taxon>
        <taxon>Enterobacterales</taxon>
        <taxon>Enterobacteriaceae</taxon>
        <taxon>Cedecea</taxon>
    </lineage>
</organism>
<dbReference type="PROSITE" id="PS51459">
    <property type="entry name" value="FIDO"/>
    <property type="match status" value="1"/>
</dbReference>
<evidence type="ECO:0000259" key="1">
    <source>
        <dbReference type="PROSITE" id="PS51459"/>
    </source>
</evidence>
<dbReference type="EMBL" id="JAGRYU010000014">
    <property type="protein sequence ID" value="MBU4682466.1"/>
    <property type="molecule type" value="Genomic_DNA"/>
</dbReference>
<reference evidence="3" key="2">
    <citation type="submission" date="2023-07" db="EMBL/GenBank/DDBJ databases">
        <title>Cedecea davisae an AmpC producer and its therapeutic implications.</title>
        <authorList>
            <person name="Notter J."/>
        </authorList>
    </citation>
    <scope>NUCLEOTIDE SEQUENCE [LARGE SCALE GENOMIC DNA]</scope>
    <source>
        <strain evidence="3">1</strain>
    </source>
</reference>
<accession>A0ABS6DGX6</accession>
<protein>
    <submittedName>
        <fullName evidence="2">Fic family protein</fullName>
    </submittedName>
</protein>
<reference evidence="2 3" key="1">
    <citation type="submission" date="2021-04" db="EMBL/GenBank/DDBJ databases">
        <authorList>
            <person name="Seiffert S.N."/>
        </authorList>
    </citation>
    <scope>NUCLEOTIDE SEQUENCE [LARGE SCALE GENOMIC DNA]</scope>
    <source>
        <strain evidence="2 3">1</strain>
    </source>
</reference>